<dbReference type="InterPro" id="IPR036736">
    <property type="entry name" value="ACP-like_sf"/>
</dbReference>
<dbReference type="InterPro" id="IPR036291">
    <property type="entry name" value="NAD(P)-bd_dom_sf"/>
</dbReference>
<dbReference type="Gene3D" id="1.10.1200.10">
    <property type="entry name" value="ACP-like"/>
    <property type="match status" value="1"/>
</dbReference>
<evidence type="ECO:0000313" key="4">
    <source>
        <dbReference type="EMBL" id="KAG5459823.1"/>
    </source>
</evidence>
<dbReference type="PROSITE" id="PS00012">
    <property type="entry name" value="PHOSPHOPANTETHEINE"/>
    <property type="match status" value="1"/>
</dbReference>
<dbReference type="Pfam" id="PF07993">
    <property type="entry name" value="NAD_binding_4"/>
    <property type="match status" value="1"/>
</dbReference>
<reference evidence="4 5" key="1">
    <citation type="journal article" name="Sci. Rep.">
        <title>Genome-scale phylogenetic analyses confirm Olpidium as the closest living zoosporic fungus to the non-flagellated, terrestrial fungi.</title>
        <authorList>
            <person name="Chang Y."/>
            <person name="Rochon D."/>
            <person name="Sekimoto S."/>
            <person name="Wang Y."/>
            <person name="Chovatia M."/>
            <person name="Sandor L."/>
            <person name="Salamov A."/>
            <person name="Grigoriev I.V."/>
            <person name="Stajich J.E."/>
            <person name="Spatafora J.W."/>
        </authorList>
    </citation>
    <scope>NUCLEOTIDE SEQUENCE [LARGE SCALE GENOMIC DNA]</scope>
    <source>
        <strain evidence="4">S191</strain>
    </source>
</reference>
<evidence type="ECO:0000313" key="5">
    <source>
        <dbReference type="Proteomes" id="UP000673691"/>
    </source>
</evidence>
<dbReference type="EMBL" id="JAEFCI010006243">
    <property type="protein sequence ID" value="KAG5459823.1"/>
    <property type="molecule type" value="Genomic_DNA"/>
</dbReference>
<dbReference type="InterPro" id="IPR006162">
    <property type="entry name" value="Ppantetheine_attach_site"/>
</dbReference>
<evidence type="ECO:0000256" key="2">
    <source>
        <dbReference type="ARBA" id="ARBA00022553"/>
    </source>
</evidence>
<dbReference type="Proteomes" id="UP000673691">
    <property type="component" value="Unassembled WGS sequence"/>
</dbReference>
<dbReference type="GO" id="GO:0031177">
    <property type="term" value="F:phosphopantetheine binding"/>
    <property type="evidence" value="ECO:0007669"/>
    <property type="project" value="InterPro"/>
</dbReference>
<keyword evidence="2" id="KW-0597">Phosphoprotein</keyword>
<dbReference type="SUPFAM" id="SSF47336">
    <property type="entry name" value="ACP-like"/>
    <property type="match status" value="1"/>
</dbReference>
<sequence>MPLTPNGKIDKPALPFPDTALLSRQKQQQQHQVLTQTERQVHELWCNVLGENGPLPLDEAFFDVGGHSVLATRLVFEIRRTFSVDVPLGLVFQEQTIRRMAAALDNAKNILADEAEPVANREVKQREEKEAFDYAGELAELVRQLPEKYEPGYNQPGTAIRKIFLTGATGFLGAFLVAKLLVMHPEARVYCLVRAEDEACARERLVKNLEAHSLAVDTSRLEAVPGDLQEPLFGLEERRFSELAAGLDFVVHNGAMVHWVYTYQKLKGPNVNGTMTALELAKRAGGRGVCFVSSTSVLDSEYYGKIGMQGEGKVKETDTLEGSRTGLSTGY</sequence>
<proteinExistence type="predicted"/>
<name>A0A8H7ZUC9_9FUNG</name>
<evidence type="ECO:0000256" key="1">
    <source>
        <dbReference type="ARBA" id="ARBA00022450"/>
    </source>
</evidence>
<dbReference type="PANTHER" id="PTHR44845">
    <property type="entry name" value="CARRIER DOMAIN-CONTAINING PROTEIN"/>
    <property type="match status" value="1"/>
</dbReference>
<feature type="non-terminal residue" evidence="4">
    <location>
        <position position="331"/>
    </location>
</feature>
<dbReference type="Pfam" id="PF00550">
    <property type="entry name" value="PP-binding"/>
    <property type="match status" value="1"/>
</dbReference>
<comment type="caution">
    <text evidence="4">The sequence shown here is derived from an EMBL/GenBank/DDBJ whole genome shotgun (WGS) entry which is preliminary data.</text>
</comment>
<dbReference type="OrthoDB" id="329835at2759"/>
<dbReference type="SUPFAM" id="SSF51735">
    <property type="entry name" value="NAD(P)-binding Rossmann-fold domains"/>
    <property type="match status" value="1"/>
</dbReference>
<dbReference type="PANTHER" id="PTHR44845:SF1">
    <property type="entry name" value="L-2-AMINOADIPATE REDUCTASE"/>
    <property type="match status" value="1"/>
</dbReference>
<feature type="domain" description="Carrier" evidence="3">
    <location>
        <begin position="32"/>
        <end position="108"/>
    </location>
</feature>
<accession>A0A8H7ZUC9</accession>
<dbReference type="InterPro" id="IPR009081">
    <property type="entry name" value="PP-bd_ACP"/>
</dbReference>
<gene>
    <name evidence="4" type="ORF">BJ554DRAFT_8216</name>
</gene>
<keyword evidence="5" id="KW-1185">Reference proteome</keyword>
<dbReference type="InterPro" id="IPR020806">
    <property type="entry name" value="PKS_PP-bd"/>
</dbReference>
<evidence type="ECO:0000259" key="3">
    <source>
        <dbReference type="PROSITE" id="PS50075"/>
    </source>
</evidence>
<dbReference type="InterPro" id="IPR013120">
    <property type="entry name" value="FAR_NAD-bd"/>
</dbReference>
<dbReference type="Gene3D" id="3.40.50.720">
    <property type="entry name" value="NAD(P)-binding Rossmann-like Domain"/>
    <property type="match status" value="1"/>
</dbReference>
<organism evidence="4 5">
    <name type="scientific">Olpidium bornovanus</name>
    <dbReference type="NCBI Taxonomy" id="278681"/>
    <lineage>
        <taxon>Eukaryota</taxon>
        <taxon>Fungi</taxon>
        <taxon>Fungi incertae sedis</taxon>
        <taxon>Olpidiomycota</taxon>
        <taxon>Olpidiomycotina</taxon>
        <taxon>Olpidiomycetes</taxon>
        <taxon>Olpidiales</taxon>
        <taxon>Olpidiaceae</taxon>
        <taxon>Olpidium</taxon>
    </lineage>
</organism>
<dbReference type="SMART" id="SM00823">
    <property type="entry name" value="PKS_PP"/>
    <property type="match status" value="1"/>
</dbReference>
<dbReference type="PROSITE" id="PS50075">
    <property type="entry name" value="CARRIER"/>
    <property type="match status" value="1"/>
</dbReference>
<keyword evidence="1" id="KW-0596">Phosphopantetheine</keyword>
<protein>
    <submittedName>
        <fullName evidence="4">Male sterility protein-domain-containing protein</fullName>
    </submittedName>
</protein>
<dbReference type="AlphaFoldDB" id="A0A8H7ZUC9"/>